<dbReference type="CDD" id="cd01483">
    <property type="entry name" value="E1_enzyme_family"/>
    <property type="match status" value="1"/>
</dbReference>
<evidence type="ECO:0000313" key="2">
    <source>
        <dbReference type="EMBL" id="NDV90717.1"/>
    </source>
</evidence>
<sequence>MATAEFEYETAFSRNIGWFTEAEQASLRSKRVAIAGSGGVGGIHALTLARLGISNFQLADFDTFGVENFNRQVGATMSTVGKEKVGVMETMLKDINPTATINSFEDGVNINNIDAFLDGVDLYVDSLDFFAMDARRLVFSKCAERGIPAVTAAPLGMGTAFLCFMPGEMTFEDYFGLSQAETETELYLRFYLGLAPTAMQSAYLVDASRLDLKAKKGPSTIIGCTLCAGVAASYAVKILLNRGDLIVAPQGMHWDPYLNKTEITSLEGGADNPGFLEALANAKSAFNI</sequence>
<dbReference type="PANTHER" id="PTHR43267:SF1">
    <property type="entry name" value="TRNA THREONYLCARBAMOYLADENOSINE DEHYDRATASE"/>
    <property type="match status" value="1"/>
</dbReference>
<dbReference type="GO" id="GO:0016779">
    <property type="term" value="F:nucleotidyltransferase activity"/>
    <property type="evidence" value="ECO:0007669"/>
    <property type="project" value="UniProtKB-KW"/>
</dbReference>
<feature type="domain" description="THIF-type NAD/FAD binding fold" evidence="1">
    <location>
        <begin position="13"/>
        <end position="256"/>
    </location>
</feature>
<dbReference type="EMBL" id="JAAAWN010000005">
    <property type="protein sequence ID" value="NDV90717.1"/>
    <property type="molecule type" value="Genomic_DNA"/>
</dbReference>
<dbReference type="SUPFAM" id="SSF69572">
    <property type="entry name" value="Activating enzymes of the ubiquitin-like proteins"/>
    <property type="match status" value="1"/>
</dbReference>
<dbReference type="InterPro" id="IPR045886">
    <property type="entry name" value="ThiF/MoeB/HesA"/>
</dbReference>
<dbReference type="GO" id="GO:0061504">
    <property type="term" value="P:cyclic threonylcarbamoyladenosine biosynthetic process"/>
    <property type="evidence" value="ECO:0007669"/>
    <property type="project" value="TreeGrafter"/>
</dbReference>
<protein>
    <submittedName>
        <fullName evidence="2">ThiF family adenylyltransferase</fullName>
    </submittedName>
</protein>
<dbReference type="Proteomes" id="UP000470213">
    <property type="component" value="Unassembled WGS sequence"/>
</dbReference>
<dbReference type="RefSeq" id="WP_163084300.1">
    <property type="nucleotide sequence ID" value="NZ_JAAAWN010000005.1"/>
</dbReference>
<dbReference type="NCBIfam" id="NF006077">
    <property type="entry name" value="PRK08223.1"/>
    <property type="match status" value="1"/>
</dbReference>
<organism evidence="2 3">
    <name type="scientific">Alteromonas profundi</name>
    <dbReference type="NCBI Taxonomy" id="2696062"/>
    <lineage>
        <taxon>Bacteria</taxon>
        <taxon>Pseudomonadati</taxon>
        <taxon>Pseudomonadota</taxon>
        <taxon>Gammaproteobacteria</taxon>
        <taxon>Alteromonadales</taxon>
        <taxon>Alteromonadaceae</taxon>
        <taxon>Alteromonas/Salinimonas group</taxon>
        <taxon>Alteromonas</taxon>
    </lineage>
</organism>
<dbReference type="AlphaFoldDB" id="A0A7X5LJV7"/>
<keyword evidence="2" id="KW-0808">Transferase</keyword>
<keyword evidence="2" id="KW-0548">Nucleotidyltransferase</keyword>
<dbReference type="Pfam" id="PF00899">
    <property type="entry name" value="ThiF"/>
    <property type="match status" value="1"/>
</dbReference>
<dbReference type="Gene3D" id="3.40.50.720">
    <property type="entry name" value="NAD(P)-binding Rossmann-like Domain"/>
    <property type="match status" value="1"/>
</dbReference>
<dbReference type="PANTHER" id="PTHR43267">
    <property type="entry name" value="TRNA THREONYLCARBAMOYLADENOSINE DEHYDRATASE"/>
    <property type="match status" value="1"/>
</dbReference>
<reference evidence="2 3" key="1">
    <citation type="submission" date="2020-01" db="EMBL/GenBank/DDBJ databases">
        <authorList>
            <person name="Chen J."/>
            <person name="Zhu S."/>
            <person name="Yang J."/>
        </authorList>
    </citation>
    <scope>NUCLEOTIDE SEQUENCE [LARGE SCALE GENOMIC DNA]</scope>
    <source>
        <strain evidence="2 3">345S023</strain>
    </source>
</reference>
<evidence type="ECO:0000313" key="3">
    <source>
        <dbReference type="Proteomes" id="UP000470213"/>
    </source>
</evidence>
<dbReference type="GO" id="GO:0008641">
    <property type="term" value="F:ubiquitin-like modifier activating enzyme activity"/>
    <property type="evidence" value="ECO:0007669"/>
    <property type="project" value="InterPro"/>
</dbReference>
<accession>A0A7X5LJV7</accession>
<gene>
    <name evidence="2" type="ORF">GTH32_05835</name>
</gene>
<evidence type="ECO:0000259" key="1">
    <source>
        <dbReference type="Pfam" id="PF00899"/>
    </source>
</evidence>
<dbReference type="InterPro" id="IPR000594">
    <property type="entry name" value="ThiF_NAD_FAD-bd"/>
</dbReference>
<keyword evidence="3" id="KW-1185">Reference proteome</keyword>
<proteinExistence type="predicted"/>
<dbReference type="InterPro" id="IPR035985">
    <property type="entry name" value="Ubiquitin-activating_enz"/>
</dbReference>
<comment type="caution">
    <text evidence="2">The sequence shown here is derived from an EMBL/GenBank/DDBJ whole genome shotgun (WGS) entry which is preliminary data.</text>
</comment>
<dbReference type="GO" id="GO:0061503">
    <property type="term" value="F:tRNA threonylcarbamoyladenosine dehydratase"/>
    <property type="evidence" value="ECO:0007669"/>
    <property type="project" value="TreeGrafter"/>
</dbReference>
<name>A0A7X5LJV7_9ALTE</name>